<dbReference type="EMBL" id="MDYQ01000463">
    <property type="protein sequence ID" value="PRP74465.1"/>
    <property type="molecule type" value="Genomic_DNA"/>
</dbReference>
<dbReference type="SUPFAM" id="SSF48403">
    <property type="entry name" value="Ankyrin repeat"/>
    <property type="match status" value="1"/>
</dbReference>
<proteinExistence type="predicted"/>
<evidence type="ECO:0000313" key="2">
    <source>
        <dbReference type="Proteomes" id="UP000241769"/>
    </source>
</evidence>
<dbReference type="Proteomes" id="UP000241769">
    <property type="component" value="Unassembled WGS sequence"/>
</dbReference>
<dbReference type="InParanoid" id="A0A2P6MRY8"/>
<gene>
    <name evidence="1" type="ORF">PROFUN_06594</name>
</gene>
<evidence type="ECO:0000313" key="1">
    <source>
        <dbReference type="EMBL" id="PRP74465.1"/>
    </source>
</evidence>
<dbReference type="InterPro" id="IPR036770">
    <property type="entry name" value="Ankyrin_rpt-contain_sf"/>
</dbReference>
<keyword evidence="2" id="KW-1185">Reference proteome</keyword>
<comment type="caution">
    <text evidence="1">The sequence shown here is derived from an EMBL/GenBank/DDBJ whole genome shotgun (WGS) entry which is preliminary data.</text>
</comment>
<evidence type="ECO:0008006" key="3">
    <source>
        <dbReference type="Google" id="ProtNLM"/>
    </source>
</evidence>
<organism evidence="1 2">
    <name type="scientific">Planoprotostelium fungivorum</name>
    <dbReference type="NCBI Taxonomy" id="1890364"/>
    <lineage>
        <taxon>Eukaryota</taxon>
        <taxon>Amoebozoa</taxon>
        <taxon>Evosea</taxon>
        <taxon>Variosea</taxon>
        <taxon>Cavosteliida</taxon>
        <taxon>Cavosteliaceae</taxon>
        <taxon>Planoprotostelium</taxon>
    </lineage>
</organism>
<dbReference type="AlphaFoldDB" id="A0A2P6MRY8"/>
<accession>A0A2P6MRY8</accession>
<name>A0A2P6MRY8_9EUKA</name>
<dbReference type="Gene3D" id="1.25.40.20">
    <property type="entry name" value="Ankyrin repeat-containing domain"/>
    <property type="match status" value="1"/>
</dbReference>
<sequence>MRGTLYDIILWSLEPLSAAMTFIAHRRSGRHIEDGRTSDTKKPTRSVIKRFVSEIKLLLCRDRRRPQLPEVYLDAWTAILSFLKDPRDWKNSSLSALLKMCENGNEVAVNYLLQRRGVDASGSQMLVAALVNGHSSVVQRLLSDSRSPVNADQVAEAVMLAWKKGHRKGVEAFLRYMTPSRMSSMAFWALAVKQTDLAVALLSRPEIDMSEREKEVLLLRCQGAINNEDMVERLRAR</sequence>
<protein>
    <recommendedName>
        <fullName evidence="3">Ankyrin repeat protein</fullName>
    </recommendedName>
</protein>
<reference evidence="1 2" key="1">
    <citation type="journal article" date="2018" name="Genome Biol. Evol.">
        <title>Multiple Roots of Fruiting Body Formation in Amoebozoa.</title>
        <authorList>
            <person name="Hillmann F."/>
            <person name="Forbes G."/>
            <person name="Novohradska S."/>
            <person name="Ferling I."/>
            <person name="Riege K."/>
            <person name="Groth M."/>
            <person name="Westermann M."/>
            <person name="Marz M."/>
            <person name="Spaller T."/>
            <person name="Winckler T."/>
            <person name="Schaap P."/>
            <person name="Glockner G."/>
        </authorList>
    </citation>
    <scope>NUCLEOTIDE SEQUENCE [LARGE SCALE GENOMIC DNA]</scope>
    <source>
        <strain evidence="1 2">Jena</strain>
    </source>
</reference>